<dbReference type="InterPro" id="IPR033544">
    <property type="entry name" value="NR0B1/2"/>
</dbReference>
<dbReference type="GO" id="GO:0000122">
    <property type="term" value="P:negative regulation of transcription by RNA polymerase II"/>
    <property type="evidence" value="ECO:0007669"/>
    <property type="project" value="TreeGrafter"/>
</dbReference>
<evidence type="ECO:0000256" key="10">
    <source>
        <dbReference type="ARBA" id="ARBA00023125"/>
    </source>
</evidence>
<keyword evidence="13" id="KW-0539">Nucleus</keyword>
<evidence type="ECO:0000256" key="5">
    <source>
        <dbReference type="ARBA" id="ARBA00022491"/>
    </source>
</evidence>
<keyword evidence="9" id="KW-0805">Transcription regulation</keyword>
<evidence type="ECO:0000313" key="16">
    <source>
        <dbReference type="Proteomes" id="UP000727407"/>
    </source>
</evidence>
<dbReference type="AlphaFoldDB" id="A0A8J4TD35"/>
<accession>A0A8J4TD35</accession>
<dbReference type="GO" id="GO:0007623">
    <property type="term" value="P:circadian rhythm"/>
    <property type="evidence" value="ECO:0007669"/>
    <property type="project" value="TreeGrafter"/>
</dbReference>
<name>A0A8J4TD35_CLAMG</name>
<evidence type="ECO:0000256" key="11">
    <source>
        <dbReference type="ARBA" id="ARBA00023163"/>
    </source>
</evidence>
<dbReference type="Pfam" id="PF00104">
    <property type="entry name" value="Hormone_recep"/>
    <property type="match status" value="1"/>
</dbReference>
<evidence type="ECO:0000256" key="3">
    <source>
        <dbReference type="ARBA" id="ARBA00006647"/>
    </source>
</evidence>
<dbReference type="OrthoDB" id="9926883at2759"/>
<evidence type="ECO:0000256" key="9">
    <source>
        <dbReference type="ARBA" id="ARBA00023015"/>
    </source>
</evidence>
<dbReference type="Proteomes" id="UP000727407">
    <property type="component" value="Unassembled WGS sequence"/>
</dbReference>
<evidence type="ECO:0000256" key="13">
    <source>
        <dbReference type="ARBA" id="ARBA00023242"/>
    </source>
</evidence>
<keyword evidence="11" id="KW-0804">Transcription</keyword>
<keyword evidence="10" id="KW-0238">DNA-binding</keyword>
<evidence type="ECO:0000259" key="14">
    <source>
        <dbReference type="PROSITE" id="PS51843"/>
    </source>
</evidence>
<dbReference type="GO" id="GO:0005634">
    <property type="term" value="C:nucleus"/>
    <property type="evidence" value="ECO:0007669"/>
    <property type="project" value="UniProtKB-SubCell"/>
</dbReference>
<evidence type="ECO:0000256" key="4">
    <source>
        <dbReference type="ARBA" id="ARBA00022490"/>
    </source>
</evidence>
<gene>
    <name evidence="15" type="ORF">DAT39_017124</name>
</gene>
<protein>
    <submittedName>
        <fullName evidence="15">Nuclear receptor subfamily 0 group B member 2</fullName>
    </submittedName>
</protein>
<feature type="domain" description="NR LBD" evidence="14">
    <location>
        <begin position="27"/>
        <end position="174"/>
    </location>
</feature>
<evidence type="ECO:0000256" key="8">
    <source>
        <dbReference type="ARBA" id="ARBA00022833"/>
    </source>
</evidence>
<evidence type="ECO:0000313" key="15">
    <source>
        <dbReference type="EMBL" id="KAF5893170.1"/>
    </source>
</evidence>
<dbReference type="PRINTS" id="PR00398">
    <property type="entry name" value="STRDHORMONER"/>
</dbReference>
<keyword evidence="8" id="KW-0862">Zinc</keyword>
<evidence type="ECO:0000256" key="12">
    <source>
        <dbReference type="ARBA" id="ARBA00023170"/>
    </source>
</evidence>
<evidence type="ECO:0000256" key="7">
    <source>
        <dbReference type="ARBA" id="ARBA00022771"/>
    </source>
</evidence>
<dbReference type="GO" id="GO:0003714">
    <property type="term" value="F:transcription corepressor activity"/>
    <property type="evidence" value="ECO:0007669"/>
    <property type="project" value="TreeGrafter"/>
</dbReference>
<dbReference type="PANTHER" id="PTHR24081">
    <property type="entry name" value="NUCLEAR RECEPTOR SUBFAMILY 0 GROUP B"/>
    <property type="match status" value="1"/>
</dbReference>
<dbReference type="InterPro" id="IPR001723">
    <property type="entry name" value="Nuclear_hrmn_rcpt"/>
</dbReference>
<sequence>MYSPEEPKKDYYSMNLDKRFSNTILFNILNHTAMTHSCHCENRRLVCLRNPDSTCQAAAEVLLKTICFMKSLPSFHHLPELDQRLLMRSQWISLFILGLAQERITVEVTELPTKSFLHKISSHDQNRDREQETENVPLNLAAVNNLKSCLDKLWRLNLTAEEYAYLKGSILFSP</sequence>
<evidence type="ECO:0000256" key="2">
    <source>
        <dbReference type="ARBA" id="ARBA00004496"/>
    </source>
</evidence>
<dbReference type="GO" id="GO:0005737">
    <property type="term" value="C:cytoplasm"/>
    <property type="evidence" value="ECO:0007669"/>
    <property type="project" value="UniProtKB-SubCell"/>
</dbReference>
<comment type="subcellular location">
    <subcellularLocation>
        <location evidence="2">Cytoplasm</location>
    </subcellularLocation>
    <subcellularLocation>
        <location evidence="1">Nucleus</location>
    </subcellularLocation>
</comment>
<evidence type="ECO:0000256" key="6">
    <source>
        <dbReference type="ARBA" id="ARBA00022723"/>
    </source>
</evidence>
<keyword evidence="12 15" id="KW-0675">Receptor</keyword>
<reference evidence="15" key="1">
    <citation type="submission" date="2020-07" db="EMBL/GenBank/DDBJ databases">
        <title>Clarias magur genome sequencing, assembly and annotation.</title>
        <authorList>
            <person name="Kushwaha B."/>
            <person name="Kumar R."/>
            <person name="Das P."/>
            <person name="Joshi C.G."/>
            <person name="Kumar D."/>
            <person name="Nagpure N.S."/>
            <person name="Pandey M."/>
            <person name="Agarwal S."/>
            <person name="Srivastava S."/>
            <person name="Singh M."/>
            <person name="Sahoo L."/>
            <person name="Jayasankar P."/>
            <person name="Meher P.K."/>
            <person name="Koringa P.G."/>
            <person name="Iquebal M.A."/>
            <person name="Das S.P."/>
            <person name="Bit A."/>
            <person name="Patnaik S."/>
            <person name="Patel N."/>
            <person name="Shah T.M."/>
            <person name="Hinsu A."/>
            <person name="Jena J.K."/>
        </authorList>
    </citation>
    <scope>NUCLEOTIDE SEQUENCE</scope>
    <source>
        <strain evidence="15">CIFAMagur01</strain>
        <tissue evidence="15">Testis</tissue>
    </source>
</reference>
<feature type="non-terminal residue" evidence="15">
    <location>
        <position position="174"/>
    </location>
</feature>
<dbReference type="PROSITE" id="PS51843">
    <property type="entry name" value="NR_LBD"/>
    <property type="match status" value="1"/>
</dbReference>
<dbReference type="GO" id="GO:0003677">
    <property type="term" value="F:DNA binding"/>
    <property type="evidence" value="ECO:0007669"/>
    <property type="project" value="UniProtKB-KW"/>
</dbReference>
<dbReference type="GO" id="GO:0008270">
    <property type="term" value="F:zinc ion binding"/>
    <property type="evidence" value="ECO:0007669"/>
    <property type="project" value="UniProtKB-KW"/>
</dbReference>
<dbReference type="EMBL" id="QNUK01000448">
    <property type="protein sequence ID" value="KAF5893170.1"/>
    <property type="molecule type" value="Genomic_DNA"/>
</dbReference>
<comment type="similarity">
    <text evidence="3">Belongs to the nuclear hormone receptor family. NR0 subfamily.</text>
</comment>
<keyword evidence="5" id="KW-0678">Repressor</keyword>
<keyword evidence="16" id="KW-1185">Reference proteome</keyword>
<organism evidence="15 16">
    <name type="scientific">Clarias magur</name>
    <name type="common">Asian catfish</name>
    <name type="synonym">Macropteronotus magur</name>
    <dbReference type="NCBI Taxonomy" id="1594786"/>
    <lineage>
        <taxon>Eukaryota</taxon>
        <taxon>Metazoa</taxon>
        <taxon>Chordata</taxon>
        <taxon>Craniata</taxon>
        <taxon>Vertebrata</taxon>
        <taxon>Euteleostomi</taxon>
        <taxon>Actinopterygii</taxon>
        <taxon>Neopterygii</taxon>
        <taxon>Teleostei</taxon>
        <taxon>Ostariophysi</taxon>
        <taxon>Siluriformes</taxon>
        <taxon>Clariidae</taxon>
        <taxon>Clarias</taxon>
    </lineage>
</organism>
<evidence type="ECO:0000256" key="1">
    <source>
        <dbReference type="ARBA" id="ARBA00004123"/>
    </source>
</evidence>
<keyword evidence="6" id="KW-0479">Metal-binding</keyword>
<dbReference type="Gene3D" id="1.10.565.10">
    <property type="entry name" value="Retinoid X Receptor"/>
    <property type="match status" value="1"/>
</dbReference>
<keyword evidence="4" id="KW-0963">Cytoplasm</keyword>
<comment type="caution">
    <text evidence="15">The sequence shown here is derived from an EMBL/GenBank/DDBJ whole genome shotgun (WGS) entry which is preliminary data.</text>
</comment>
<dbReference type="SUPFAM" id="SSF48508">
    <property type="entry name" value="Nuclear receptor ligand-binding domain"/>
    <property type="match status" value="1"/>
</dbReference>
<dbReference type="InterPro" id="IPR000536">
    <property type="entry name" value="Nucl_hrmn_rcpt_lig-bd"/>
</dbReference>
<keyword evidence="7" id="KW-0863">Zinc-finger</keyword>
<proteinExistence type="inferred from homology"/>
<dbReference type="InterPro" id="IPR035500">
    <property type="entry name" value="NHR-like_dom_sf"/>
</dbReference>
<dbReference type="PANTHER" id="PTHR24081:SF0">
    <property type="entry name" value="NUCLEAR RECEPTOR SUBFAMILY 0 GROUP B MEMBER 2"/>
    <property type="match status" value="1"/>
</dbReference>